<organism evidence="1 2">
    <name type="scientific">Aspergillus flavus (strain ATCC 200026 / FGSC A1120 / IAM 13836 / NRRL 3357 / JCM 12722 / SRRC 167)</name>
    <dbReference type="NCBI Taxonomy" id="332952"/>
    <lineage>
        <taxon>Eukaryota</taxon>
        <taxon>Fungi</taxon>
        <taxon>Dikarya</taxon>
        <taxon>Ascomycota</taxon>
        <taxon>Pezizomycotina</taxon>
        <taxon>Eurotiomycetes</taxon>
        <taxon>Eurotiomycetidae</taxon>
        <taxon>Eurotiales</taxon>
        <taxon>Aspergillaceae</taxon>
        <taxon>Aspergillus</taxon>
        <taxon>Aspergillus subgen. Circumdati</taxon>
    </lineage>
</organism>
<accession>A0A7U2N395</accession>
<evidence type="ECO:0000313" key="2">
    <source>
        <dbReference type="Proteomes" id="UP000596276"/>
    </source>
</evidence>
<evidence type="ECO:0000313" key="1">
    <source>
        <dbReference type="EMBL" id="QRD94575.1"/>
    </source>
</evidence>
<reference evidence="2" key="1">
    <citation type="journal article" date="2021" name="G3 (Bethesda)">
        <title>Chromosome assembled and annotated genome sequence of Aspergillus flavus NRRL 3357.</title>
        <authorList>
            <person name="Skerker J.M."/>
            <person name="Pianalto K.M."/>
            <person name="Mondo S.J."/>
            <person name="Yang K."/>
            <person name="Arkin A.P."/>
            <person name="Keller N.P."/>
            <person name="Grigoriev I.V."/>
            <person name="Louise Glass N.L."/>
        </authorList>
    </citation>
    <scope>NUCLEOTIDE SEQUENCE [LARGE SCALE GENOMIC DNA]</scope>
    <source>
        <strain evidence="2">ATCC 200026 / FGSC A1120 / IAM 13836 / NRRL 3357 / JCM 12722 / SRRC 167</strain>
    </source>
</reference>
<protein>
    <submittedName>
        <fullName evidence="1">Uncharacterized protein</fullName>
    </submittedName>
</protein>
<dbReference type="VEuPathDB" id="FungiDB:F9C07_11710"/>
<proteinExistence type="predicted"/>
<keyword evidence="2" id="KW-1185">Reference proteome</keyword>
<dbReference type="Proteomes" id="UP000596276">
    <property type="component" value="Chromosome 6"/>
</dbReference>
<name>A0A7U2N395_ASPFN</name>
<dbReference type="EMBL" id="CP044623">
    <property type="protein sequence ID" value="QRD94575.1"/>
    <property type="molecule type" value="Genomic_DNA"/>
</dbReference>
<gene>
    <name evidence="1" type="ORF">F9C07_11710</name>
</gene>
<sequence>MAARSCGITYIVFTAKAQELKRQLEHARSRQPALARAGLRGSDSFLPFVGENTSSGYLRSLKIADLVLDG</sequence>
<dbReference type="AlphaFoldDB" id="A0A7U2N395"/>